<evidence type="ECO:0000313" key="1">
    <source>
        <dbReference type="EMBL" id="SHI37727.1"/>
    </source>
</evidence>
<name>A0A1M6AMV2_9FLAO</name>
<sequence length="149" mass="17269">MENSLTFLAEDLVLKQSELFRDEYVNSEINQVHTFNELSVSDLDDWYNSILMKFSFLNEIQVKNIQGFLKALGYVLGEIDPNKLEISLDSVEDSDLMLWRESNHGISMITFDEYGQIVYSFIGKNGKKIKGTFDQNIDMEKLLYKFISA</sequence>
<dbReference type="RefSeq" id="WP_073307900.1">
    <property type="nucleotide sequence ID" value="NZ_FQZI01000001.1"/>
</dbReference>
<evidence type="ECO:0000313" key="2">
    <source>
        <dbReference type="Proteomes" id="UP000184488"/>
    </source>
</evidence>
<keyword evidence="2" id="KW-1185">Reference proteome</keyword>
<dbReference type="STRING" id="415425.SAMN05444363_0299"/>
<dbReference type="AlphaFoldDB" id="A0A1M6AMV2"/>
<accession>A0A1M6AMV2</accession>
<dbReference type="Proteomes" id="UP000184488">
    <property type="component" value="Unassembled WGS sequence"/>
</dbReference>
<proteinExistence type="predicted"/>
<organism evidence="1 2">
    <name type="scientific">Flavobacterium terrae</name>
    <dbReference type="NCBI Taxonomy" id="415425"/>
    <lineage>
        <taxon>Bacteria</taxon>
        <taxon>Pseudomonadati</taxon>
        <taxon>Bacteroidota</taxon>
        <taxon>Flavobacteriia</taxon>
        <taxon>Flavobacteriales</taxon>
        <taxon>Flavobacteriaceae</taxon>
        <taxon>Flavobacterium</taxon>
    </lineage>
</organism>
<protein>
    <submittedName>
        <fullName evidence="1">Uncharacterized protein</fullName>
    </submittedName>
</protein>
<gene>
    <name evidence="1" type="ORF">SAMN05444363_0299</name>
</gene>
<reference evidence="2" key="1">
    <citation type="submission" date="2016-11" db="EMBL/GenBank/DDBJ databases">
        <authorList>
            <person name="Varghese N."/>
            <person name="Submissions S."/>
        </authorList>
    </citation>
    <scope>NUCLEOTIDE SEQUENCE [LARGE SCALE GENOMIC DNA]</scope>
    <source>
        <strain evidence="2">DSM 18829</strain>
    </source>
</reference>
<dbReference type="EMBL" id="FQZI01000001">
    <property type="protein sequence ID" value="SHI37727.1"/>
    <property type="molecule type" value="Genomic_DNA"/>
</dbReference>